<dbReference type="PANTHER" id="PTHR30203">
    <property type="entry name" value="OUTER MEMBRANE CATION EFFLUX PROTEIN"/>
    <property type="match status" value="1"/>
</dbReference>
<dbReference type="InterPro" id="IPR003423">
    <property type="entry name" value="OMP_efflux"/>
</dbReference>
<dbReference type="SUPFAM" id="SSF56954">
    <property type="entry name" value="Outer membrane efflux proteins (OEP)"/>
    <property type="match status" value="1"/>
</dbReference>
<sequence>MATPLYGRLIGPTHIKTLSLAAVVAIAFIYPAQAASGWAYPSGTASSLPTSASPARAETSLAAAWGKALAANPGLQAARHGAEASRGAVLQSQARPNPELAYSQEDTRSSSRSSTVQLNQLVELGGKREARIQVAERERDVANSTVLETRVALRFQLVSQFNELLLAQQRVEYAAKTHALAQQSADAAARRVEAGKVPPLEASRAQVAQANALLELNQARSNVLVAQQNLAALWGGQAAEVGVATGDFSAVAESPDFDDIDALLNSAPGIATARLALEQSRAASNLERSKRVQDLTVSLGVKRAKEVGRNQIVFGVSIPLPLFDSNEGNQLQALRKVDQAEQHLQDVRLQIQTQVFAARQQLLSSNSQVQLLRSQVVPTAQSAYELAVRGFSLGKFSFLDALDAQRTLFDSQRQLLEQLSASHKARAEIDRLLGTPNVDLAVTGI</sequence>
<dbReference type="Pfam" id="PF02321">
    <property type="entry name" value="OEP"/>
    <property type="match status" value="2"/>
</dbReference>
<dbReference type="InterPro" id="IPR010131">
    <property type="entry name" value="MdtP/NodT-like"/>
</dbReference>
<evidence type="ECO:0000313" key="3">
    <source>
        <dbReference type="EMBL" id="MBB6578099.1"/>
    </source>
</evidence>
<name>A0ABR6RG33_9BURK</name>
<comment type="similarity">
    <text evidence="1">Belongs to the outer membrane factor (OMF) (TC 1.B.17) family.</text>
</comment>
<gene>
    <name evidence="3" type="ORF">HNP33_002174</name>
</gene>
<evidence type="ECO:0000256" key="1">
    <source>
        <dbReference type="ARBA" id="ARBA00007613"/>
    </source>
</evidence>
<feature type="region of interest" description="Disordered" evidence="2">
    <location>
        <begin position="81"/>
        <end position="118"/>
    </location>
</feature>
<protein>
    <submittedName>
        <fullName evidence="3">Cobalt-zinc-cadmium efflux system outer membrane protein</fullName>
    </submittedName>
</protein>
<dbReference type="RefSeq" id="WP_184708230.1">
    <property type="nucleotide sequence ID" value="NZ_JACHKZ010000011.1"/>
</dbReference>
<evidence type="ECO:0000256" key="2">
    <source>
        <dbReference type="SAM" id="MobiDB-lite"/>
    </source>
</evidence>
<keyword evidence="4" id="KW-1185">Reference proteome</keyword>
<organism evidence="3 4">
    <name type="scientific">Comamonas odontotermitis</name>
    <dbReference type="NCBI Taxonomy" id="379895"/>
    <lineage>
        <taxon>Bacteria</taxon>
        <taxon>Pseudomonadati</taxon>
        <taxon>Pseudomonadota</taxon>
        <taxon>Betaproteobacteria</taxon>
        <taxon>Burkholderiales</taxon>
        <taxon>Comamonadaceae</taxon>
        <taxon>Comamonas</taxon>
    </lineage>
</organism>
<dbReference type="Gene3D" id="1.20.1600.10">
    <property type="entry name" value="Outer membrane efflux proteins (OEP)"/>
    <property type="match status" value="1"/>
</dbReference>
<reference evidence="3 4" key="1">
    <citation type="submission" date="2020-08" db="EMBL/GenBank/DDBJ databases">
        <title>Functional genomics of gut bacteria from endangered species of beetles.</title>
        <authorList>
            <person name="Carlos-Shanley C."/>
        </authorList>
    </citation>
    <scope>NUCLEOTIDE SEQUENCE [LARGE SCALE GENOMIC DNA]</scope>
    <source>
        <strain evidence="3 4">S00124</strain>
    </source>
</reference>
<dbReference type="PANTHER" id="PTHR30203:SF24">
    <property type="entry name" value="BLR4935 PROTEIN"/>
    <property type="match status" value="1"/>
</dbReference>
<evidence type="ECO:0000313" key="4">
    <source>
        <dbReference type="Proteomes" id="UP000562492"/>
    </source>
</evidence>
<proteinExistence type="inferred from homology"/>
<dbReference type="EMBL" id="JACHKZ010000011">
    <property type="protein sequence ID" value="MBB6578099.1"/>
    <property type="molecule type" value="Genomic_DNA"/>
</dbReference>
<accession>A0ABR6RG33</accession>
<comment type="caution">
    <text evidence="3">The sequence shown here is derived from an EMBL/GenBank/DDBJ whole genome shotgun (WGS) entry which is preliminary data.</text>
</comment>
<dbReference type="Proteomes" id="UP000562492">
    <property type="component" value="Unassembled WGS sequence"/>
</dbReference>